<dbReference type="RefSeq" id="WP_307359200.1">
    <property type="nucleotide sequence ID" value="NZ_JAUSXK010000001.1"/>
</dbReference>
<gene>
    <name evidence="1" type="ORF">QFZ46_001110</name>
</gene>
<evidence type="ECO:0000313" key="2">
    <source>
        <dbReference type="Proteomes" id="UP001239085"/>
    </source>
</evidence>
<comment type="caution">
    <text evidence="1">The sequence shown here is derived from an EMBL/GenBank/DDBJ whole genome shotgun (WGS) entry which is preliminary data.</text>
</comment>
<proteinExistence type="predicted"/>
<reference evidence="1 2" key="1">
    <citation type="submission" date="2023-07" db="EMBL/GenBank/DDBJ databases">
        <title>Comparative genomics of wheat-associated soil bacteria to identify genetic determinants of phenazine resistance.</title>
        <authorList>
            <person name="Mouncey N."/>
        </authorList>
    </citation>
    <scope>NUCLEOTIDE SEQUENCE [LARGE SCALE GENOMIC DNA]</scope>
    <source>
        <strain evidence="1 2">W2I7</strain>
    </source>
</reference>
<protein>
    <submittedName>
        <fullName evidence="1">Uncharacterized protein</fullName>
    </submittedName>
</protein>
<dbReference type="EMBL" id="JAUSXK010000001">
    <property type="protein sequence ID" value="MDQ0642950.1"/>
    <property type="molecule type" value="Genomic_DNA"/>
</dbReference>
<keyword evidence="2" id="KW-1185">Reference proteome</keyword>
<accession>A0ABU0P6I8</accession>
<organism evidence="1 2">
    <name type="scientific">Microbacterium murale</name>
    <dbReference type="NCBI Taxonomy" id="1081040"/>
    <lineage>
        <taxon>Bacteria</taxon>
        <taxon>Bacillati</taxon>
        <taxon>Actinomycetota</taxon>
        <taxon>Actinomycetes</taxon>
        <taxon>Micrococcales</taxon>
        <taxon>Microbacteriaceae</taxon>
        <taxon>Microbacterium</taxon>
    </lineage>
</organism>
<evidence type="ECO:0000313" key="1">
    <source>
        <dbReference type="EMBL" id="MDQ0642950.1"/>
    </source>
</evidence>
<sequence>MNHSITTDSPFTGPISSDWTIEELLDWFAEDDDRLGDVDLREPLLLLEEALTGHHWAVGRGAAITGIRESRSPAIVSLVRSIALHSRAHPALRARTLGEVASGATASRSHAQAIGR</sequence>
<dbReference type="Proteomes" id="UP001239085">
    <property type="component" value="Unassembled WGS sequence"/>
</dbReference>
<name>A0ABU0P6I8_9MICO</name>